<keyword evidence="4" id="KW-1185">Reference proteome</keyword>
<evidence type="ECO:0000313" key="4">
    <source>
        <dbReference type="Proteomes" id="UP000477739"/>
    </source>
</evidence>
<sequence length="266" mass="31070">MKIFIISVIIVSTLWSLYAFPDYLIFPQLNTNLLSSFWDILIGVYKYGFPSVLWVVTIVYIYDFFMAIINKSSPYMKQLYQSVKIELLTLTALMFFTVVIYTTTLSKLSNLTIDISMAGFGFMFFGNIGFLKLFNFKIGKLKYPWRMAAMLSFISLAGSAYFLNITLEIARGKFNLIQSLWYQITILSYSLSLYFMSKHLIFIMDKGRLEVSPTLRKLFLSMPTKNRIYEDAAIAAEKWNKEMQRERAKERALLRKSRGKKRNKKI</sequence>
<feature type="coiled-coil region" evidence="1">
    <location>
        <begin position="229"/>
        <end position="256"/>
    </location>
</feature>
<dbReference type="Proteomes" id="UP000477739">
    <property type="component" value="Unassembled WGS sequence"/>
</dbReference>
<keyword evidence="2" id="KW-0812">Transmembrane</keyword>
<dbReference type="RefSeq" id="WP_155108924.1">
    <property type="nucleotide sequence ID" value="NZ_WMJZ01000018.1"/>
</dbReference>
<evidence type="ECO:0000256" key="1">
    <source>
        <dbReference type="SAM" id="Coils"/>
    </source>
</evidence>
<reference evidence="3 4" key="1">
    <citation type="submission" date="2019-11" db="EMBL/GenBank/DDBJ databases">
        <title>Escherichia alba sp. nov. isolated from the gut of plastic-eating superworms Zophobas atratus.</title>
        <authorList>
            <person name="Yang Y."/>
        </authorList>
    </citation>
    <scope>NUCLEOTIDE SEQUENCE [LARGE SCALE GENOMIC DNA]</scope>
    <source>
        <strain evidence="4">BIT-B35</strain>
    </source>
</reference>
<feature type="transmembrane region" description="Helical" evidence="2">
    <location>
        <begin position="115"/>
        <end position="135"/>
    </location>
</feature>
<feature type="transmembrane region" description="Helical" evidence="2">
    <location>
        <begin position="147"/>
        <end position="167"/>
    </location>
</feature>
<accession>A0A6L6IP57</accession>
<keyword evidence="1" id="KW-0175">Coiled coil</keyword>
<name>A0A6L6IP57_9ENTR</name>
<proteinExistence type="predicted"/>
<feature type="transmembrane region" description="Helical" evidence="2">
    <location>
        <begin position="43"/>
        <end position="65"/>
    </location>
</feature>
<organism evidence="3 4">
    <name type="scientific">Intestinirhabdus alba</name>
    <dbReference type="NCBI Taxonomy" id="2899544"/>
    <lineage>
        <taxon>Bacteria</taxon>
        <taxon>Pseudomonadati</taxon>
        <taxon>Pseudomonadota</taxon>
        <taxon>Gammaproteobacteria</taxon>
        <taxon>Enterobacterales</taxon>
        <taxon>Enterobacteriaceae</taxon>
        <taxon>Intestinirhabdus</taxon>
    </lineage>
</organism>
<feature type="transmembrane region" description="Helical" evidence="2">
    <location>
        <begin position="85"/>
        <end position="103"/>
    </location>
</feature>
<evidence type="ECO:0000256" key="2">
    <source>
        <dbReference type="SAM" id="Phobius"/>
    </source>
</evidence>
<keyword evidence="2" id="KW-0472">Membrane</keyword>
<keyword evidence="2" id="KW-1133">Transmembrane helix</keyword>
<dbReference type="EMBL" id="WMJZ01000018">
    <property type="protein sequence ID" value="MTH47326.1"/>
    <property type="molecule type" value="Genomic_DNA"/>
</dbReference>
<protein>
    <submittedName>
        <fullName evidence="3">Uncharacterized protein</fullName>
    </submittedName>
</protein>
<evidence type="ECO:0000313" key="3">
    <source>
        <dbReference type="EMBL" id="MTH47326.1"/>
    </source>
</evidence>
<dbReference type="AlphaFoldDB" id="A0A6L6IP57"/>
<dbReference type="OrthoDB" id="9178521at2"/>
<comment type="caution">
    <text evidence="3">The sequence shown here is derived from an EMBL/GenBank/DDBJ whole genome shotgun (WGS) entry which is preliminary data.</text>
</comment>
<feature type="transmembrane region" description="Helical" evidence="2">
    <location>
        <begin position="179"/>
        <end position="196"/>
    </location>
</feature>
<gene>
    <name evidence="3" type="ORF">GJV78_13890</name>
</gene>